<dbReference type="EMBL" id="KZ613847">
    <property type="protein sequence ID" value="PMD57282.1"/>
    <property type="molecule type" value="Genomic_DNA"/>
</dbReference>
<name>A0A2J6T2N5_9HELO</name>
<protein>
    <submittedName>
        <fullName evidence="1">Uncharacterized protein</fullName>
    </submittedName>
</protein>
<dbReference type="GeneID" id="36581456"/>
<accession>A0A2J6T2N5</accession>
<sequence>MHRNVHPLPLGVVAIGCDWPRNSNITTTLTKAAQVGSNCGRGLDQIQTPTSRSWLECESSTPSTIF</sequence>
<dbReference type="AlphaFoldDB" id="A0A2J6T2N5"/>
<keyword evidence="2" id="KW-1185">Reference proteome</keyword>
<dbReference type="PROSITE" id="PS51257">
    <property type="entry name" value="PROKAR_LIPOPROTEIN"/>
    <property type="match status" value="1"/>
</dbReference>
<proteinExistence type="predicted"/>
<dbReference type="Proteomes" id="UP000235371">
    <property type="component" value="Unassembled WGS sequence"/>
</dbReference>
<reference evidence="1 2" key="1">
    <citation type="submission" date="2016-04" db="EMBL/GenBank/DDBJ databases">
        <title>A degradative enzymes factory behind the ericoid mycorrhizal symbiosis.</title>
        <authorList>
            <consortium name="DOE Joint Genome Institute"/>
            <person name="Martino E."/>
            <person name="Morin E."/>
            <person name="Grelet G."/>
            <person name="Kuo A."/>
            <person name="Kohler A."/>
            <person name="Daghino S."/>
            <person name="Barry K."/>
            <person name="Choi C."/>
            <person name="Cichocki N."/>
            <person name="Clum A."/>
            <person name="Copeland A."/>
            <person name="Hainaut M."/>
            <person name="Haridas S."/>
            <person name="Labutti K."/>
            <person name="Lindquist E."/>
            <person name="Lipzen A."/>
            <person name="Khouja H.-R."/>
            <person name="Murat C."/>
            <person name="Ohm R."/>
            <person name="Olson A."/>
            <person name="Spatafora J."/>
            <person name="Veneault-Fourrey C."/>
            <person name="Henrissat B."/>
            <person name="Grigoriev I."/>
            <person name="Martin F."/>
            <person name="Perotto S."/>
        </authorList>
    </citation>
    <scope>NUCLEOTIDE SEQUENCE [LARGE SCALE GENOMIC DNA]</scope>
    <source>
        <strain evidence="1 2">E</strain>
    </source>
</reference>
<organism evidence="1 2">
    <name type="scientific">Hyaloscypha bicolor E</name>
    <dbReference type="NCBI Taxonomy" id="1095630"/>
    <lineage>
        <taxon>Eukaryota</taxon>
        <taxon>Fungi</taxon>
        <taxon>Dikarya</taxon>
        <taxon>Ascomycota</taxon>
        <taxon>Pezizomycotina</taxon>
        <taxon>Leotiomycetes</taxon>
        <taxon>Helotiales</taxon>
        <taxon>Hyaloscyphaceae</taxon>
        <taxon>Hyaloscypha</taxon>
        <taxon>Hyaloscypha bicolor</taxon>
    </lineage>
</organism>
<gene>
    <name evidence="1" type="ORF">K444DRAFT_50406</name>
</gene>
<dbReference type="InParanoid" id="A0A2J6T2N5"/>
<evidence type="ECO:0000313" key="1">
    <source>
        <dbReference type="EMBL" id="PMD57282.1"/>
    </source>
</evidence>
<evidence type="ECO:0000313" key="2">
    <source>
        <dbReference type="Proteomes" id="UP000235371"/>
    </source>
</evidence>
<dbReference type="RefSeq" id="XP_024734186.1">
    <property type="nucleotide sequence ID" value="XM_024873376.1"/>
</dbReference>